<organism evidence="2 3">
    <name type="scientific">Heyndrickxia oleronia</name>
    <dbReference type="NCBI Taxonomy" id="38875"/>
    <lineage>
        <taxon>Bacteria</taxon>
        <taxon>Bacillati</taxon>
        <taxon>Bacillota</taxon>
        <taxon>Bacilli</taxon>
        <taxon>Bacillales</taxon>
        <taxon>Bacillaceae</taxon>
        <taxon>Heyndrickxia</taxon>
    </lineage>
</organism>
<sequence>MGWKIISTQSAKLKKRIYILTVGLTIIYCIVRIIWLGGLFTRKLVVYSTFLQTDFTIGTLYLDYILLISAGVLSTIYFKKQAYTLTLYGIFVLSLFLIFPRLFAGSTFYEIKDHHLNQEYIIKRHESNLGNDKTELVVFVYKEVLPLVYVNQGRYHKIVSTKSETYSDFWKLRYVVNKEGNYLTFKKFLIPLK</sequence>
<feature type="transmembrane region" description="Helical" evidence="1">
    <location>
        <begin position="55"/>
        <end position="78"/>
    </location>
</feature>
<keyword evidence="1" id="KW-1133">Transmembrane helix</keyword>
<protein>
    <submittedName>
        <fullName evidence="2">Uncharacterized protein</fullName>
    </submittedName>
</protein>
<evidence type="ECO:0000313" key="3">
    <source>
        <dbReference type="Proteomes" id="UP001159179"/>
    </source>
</evidence>
<gene>
    <name evidence="2" type="ORF">P5X88_06590</name>
</gene>
<feature type="transmembrane region" description="Helical" evidence="1">
    <location>
        <begin position="85"/>
        <end position="103"/>
    </location>
</feature>
<reference evidence="2" key="1">
    <citation type="submission" date="2023-03" db="EMBL/GenBank/DDBJ databases">
        <title>Bacterial isolates from washroom surfaces on a university campus.</title>
        <authorList>
            <person name="Holman D.B."/>
            <person name="Gzyl K.E."/>
            <person name="Taheri A.E."/>
        </authorList>
    </citation>
    <scope>NUCLEOTIDE SEQUENCE</scope>
    <source>
        <strain evidence="2">RD03</strain>
    </source>
</reference>
<name>A0AAW6SPB9_9BACI</name>
<comment type="caution">
    <text evidence="2">The sequence shown here is derived from an EMBL/GenBank/DDBJ whole genome shotgun (WGS) entry which is preliminary data.</text>
</comment>
<feature type="transmembrane region" description="Helical" evidence="1">
    <location>
        <begin position="17"/>
        <end position="35"/>
    </location>
</feature>
<dbReference type="EMBL" id="JAROYP010000003">
    <property type="protein sequence ID" value="MDH5160599.1"/>
    <property type="molecule type" value="Genomic_DNA"/>
</dbReference>
<dbReference type="RefSeq" id="WP_280616187.1">
    <property type="nucleotide sequence ID" value="NZ_JAROYP010000003.1"/>
</dbReference>
<evidence type="ECO:0000256" key="1">
    <source>
        <dbReference type="SAM" id="Phobius"/>
    </source>
</evidence>
<evidence type="ECO:0000313" key="2">
    <source>
        <dbReference type="EMBL" id="MDH5160599.1"/>
    </source>
</evidence>
<keyword evidence="1" id="KW-0472">Membrane</keyword>
<dbReference type="Proteomes" id="UP001159179">
    <property type="component" value="Unassembled WGS sequence"/>
</dbReference>
<dbReference type="AlphaFoldDB" id="A0AAW6SPB9"/>
<accession>A0AAW6SPB9</accession>
<keyword evidence="1" id="KW-0812">Transmembrane</keyword>
<proteinExistence type="predicted"/>